<comment type="subcellular location">
    <subcellularLocation>
        <location evidence="1">Membrane</location>
        <topology evidence="1">Multi-pass membrane protein</topology>
    </subcellularLocation>
</comment>
<feature type="compositionally biased region" description="Polar residues" evidence="8">
    <location>
        <begin position="542"/>
        <end position="553"/>
    </location>
</feature>
<keyword evidence="6 9" id="KW-0472">Membrane</keyword>
<dbReference type="Proteomes" id="UP000318582">
    <property type="component" value="Unassembled WGS sequence"/>
</dbReference>
<dbReference type="PANTHER" id="PTHR48086">
    <property type="entry name" value="SODIUM/PROLINE SYMPORTER-RELATED"/>
    <property type="match status" value="1"/>
</dbReference>
<dbReference type="AlphaFoldDB" id="A0A507EEF8"/>
<dbReference type="Gene3D" id="1.20.1730.10">
    <property type="entry name" value="Sodium/glucose cotransporter"/>
    <property type="match status" value="1"/>
</dbReference>
<feature type="transmembrane region" description="Helical" evidence="9">
    <location>
        <begin position="321"/>
        <end position="347"/>
    </location>
</feature>
<dbReference type="InterPro" id="IPR038377">
    <property type="entry name" value="Na/Glc_symporter_sf"/>
</dbReference>
<feature type="region of interest" description="Disordered" evidence="8">
    <location>
        <begin position="528"/>
        <end position="553"/>
    </location>
</feature>
<feature type="transmembrane region" description="Helical" evidence="9">
    <location>
        <begin position="236"/>
        <end position="257"/>
    </location>
</feature>
<feature type="transmembrane region" description="Helical" evidence="9">
    <location>
        <begin position="368"/>
        <end position="390"/>
    </location>
</feature>
<keyword evidence="11" id="KW-1185">Reference proteome</keyword>
<feature type="transmembrane region" description="Helical" evidence="9">
    <location>
        <begin position="396"/>
        <end position="416"/>
    </location>
</feature>
<feature type="transmembrane region" description="Helical" evidence="9">
    <location>
        <begin position="466"/>
        <end position="489"/>
    </location>
</feature>
<feature type="transmembrane region" description="Helical" evidence="9">
    <location>
        <begin position="269"/>
        <end position="301"/>
    </location>
</feature>
<feature type="transmembrane region" description="Helical" evidence="9">
    <location>
        <begin position="428"/>
        <end position="446"/>
    </location>
</feature>
<evidence type="ECO:0000313" key="11">
    <source>
        <dbReference type="Proteomes" id="UP000318582"/>
    </source>
</evidence>
<organism evidence="10 11">
    <name type="scientific">Powellomyces hirtus</name>
    <dbReference type="NCBI Taxonomy" id="109895"/>
    <lineage>
        <taxon>Eukaryota</taxon>
        <taxon>Fungi</taxon>
        <taxon>Fungi incertae sedis</taxon>
        <taxon>Chytridiomycota</taxon>
        <taxon>Chytridiomycota incertae sedis</taxon>
        <taxon>Chytridiomycetes</taxon>
        <taxon>Spizellomycetales</taxon>
        <taxon>Powellomycetaceae</taxon>
        <taxon>Powellomyces</taxon>
    </lineage>
</organism>
<evidence type="ECO:0000256" key="4">
    <source>
        <dbReference type="ARBA" id="ARBA00022692"/>
    </source>
</evidence>
<evidence type="ECO:0000256" key="8">
    <source>
        <dbReference type="SAM" id="MobiDB-lite"/>
    </source>
</evidence>
<evidence type="ECO:0000256" key="1">
    <source>
        <dbReference type="ARBA" id="ARBA00004141"/>
    </source>
</evidence>
<reference evidence="10 11" key="1">
    <citation type="journal article" date="2019" name="Sci. Rep.">
        <title>Comparative genomics of chytrid fungi reveal insights into the obligate biotrophic and pathogenic lifestyle of Synchytrium endobioticum.</title>
        <authorList>
            <person name="van de Vossenberg B.T.L.H."/>
            <person name="Warris S."/>
            <person name="Nguyen H.D.T."/>
            <person name="van Gent-Pelzer M.P.E."/>
            <person name="Joly D.L."/>
            <person name="van de Geest H.C."/>
            <person name="Bonants P.J.M."/>
            <person name="Smith D.S."/>
            <person name="Levesque C.A."/>
            <person name="van der Lee T.A.J."/>
        </authorList>
    </citation>
    <scope>NUCLEOTIDE SEQUENCE [LARGE SCALE GENOMIC DNA]</scope>
    <source>
        <strain evidence="10 11">CBS 809.83</strain>
    </source>
</reference>
<dbReference type="PANTHER" id="PTHR48086:SF10">
    <property type="entry name" value="AGR155CP"/>
    <property type="match status" value="1"/>
</dbReference>
<dbReference type="GO" id="GO:0015606">
    <property type="term" value="F:spermidine transmembrane transporter activity"/>
    <property type="evidence" value="ECO:0007669"/>
    <property type="project" value="TreeGrafter"/>
</dbReference>
<feature type="transmembrane region" description="Helical" evidence="9">
    <location>
        <begin position="84"/>
        <end position="107"/>
    </location>
</feature>
<evidence type="ECO:0000256" key="2">
    <source>
        <dbReference type="ARBA" id="ARBA00006434"/>
    </source>
</evidence>
<evidence type="ECO:0000256" key="7">
    <source>
        <dbReference type="RuleBase" id="RU362091"/>
    </source>
</evidence>
<dbReference type="InterPro" id="IPR001734">
    <property type="entry name" value="Na/solute_symporter"/>
</dbReference>
<keyword evidence="4 9" id="KW-0812">Transmembrane</keyword>
<dbReference type="STRING" id="109895.A0A507EEF8"/>
<dbReference type="InterPro" id="IPR050277">
    <property type="entry name" value="Sodium:Solute_Symporter"/>
</dbReference>
<feature type="transmembrane region" description="Helical" evidence="9">
    <location>
        <begin position="58"/>
        <end position="78"/>
    </location>
</feature>
<keyword evidence="3" id="KW-0813">Transport</keyword>
<protein>
    <submittedName>
        <fullName evidence="10">Uncharacterized protein</fullName>
    </submittedName>
</protein>
<proteinExistence type="inferred from homology"/>
<feature type="transmembrane region" description="Helical" evidence="9">
    <location>
        <begin position="6"/>
        <end position="26"/>
    </location>
</feature>
<comment type="similarity">
    <text evidence="2 7">Belongs to the sodium:solute symporter (SSF) (TC 2.A.21) family.</text>
</comment>
<dbReference type="Pfam" id="PF00474">
    <property type="entry name" value="SSF"/>
    <property type="match status" value="1"/>
</dbReference>
<feature type="transmembrane region" description="Helical" evidence="9">
    <location>
        <begin position="198"/>
        <end position="216"/>
    </location>
</feature>
<gene>
    <name evidence="10" type="ORF">PhCBS80983_g00293</name>
</gene>
<sequence>MPTVQSLALPLSITAVVLFGLLALTISRRRMKKGIVEDQSTEFFLTARRAIPLWRIGWSFFASVTGSWVVYALPSYAIDKEFGAGYLGLMFYAIFTGVPIILVAHVGERIRNKYPHVLSWGDFANRRFGPTTQILVSLIVLLNMGINLTAEYTTIGLLFKSVVNVNPLVPIIVVGTVTMVYTAVGGLYASIVTDQYQGFFTITLMAVTAVYIAVTFRLPDPRPPLPPTLDANYQGYTSIVTMGVSLICATFFSDAVWQRVWASQDSKTLFRGAAIGAGFAVLVAFFFGFGGFLAAWSGYAVSESGLGFFDLITKGNTNDDIWVVVLVVILASVMNESAVDAFQSALTDTVASLAMSLRVPQLFGYNEFPLMAARLLVIFLNVPIVIVAIQGYNINLLYLITNMTTSCATLPMVLGLSKRLEGYVHGRSVNFGILFAMFSVATYGRLETGDYGTGIRQKFYAEYDWVSFIIALSSSVIGVSLAAGVEVIVRRATGKPIRVFRKDPEVTKNVNPAGVPRHNVQTINVDGTPNRLPPAYHHGDGSASTLQTADKRI</sequence>
<feature type="transmembrane region" description="Helical" evidence="9">
    <location>
        <begin position="168"/>
        <end position="191"/>
    </location>
</feature>
<name>A0A507EEF8_9FUNG</name>
<evidence type="ECO:0000313" key="10">
    <source>
        <dbReference type="EMBL" id="TPX62543.1"/>
    </source>
</evidence>
<dbReference type="EMBL" id="QEAQ01000002">
    <property type="protein sequence ID" value="TPX62543.1"/>
    <property type="molecule type" value="Genomic_DNA"/>
</dbReference>
<dbReference type="GO" id="GO:0005886">
    <property type="term" value="C:plasma membrane"/>
    <property type="evidence" value="ECO:0007669"/>
    <property type="project" value="TreeGrafter"/>
</dbReference>
<dbReference type="PROSITE" id="PS50283">
    <property type="entry name" value="NA_SOLUT_SYMP_3"/>
    <property type="match status" value="1"/>
</dbReference>
<feature type="transmembrane region" description="Helical" evidence="9">
    <location>
        <begin position="128"/>
        <end position="148"/>
    </location>
</feature>
<accession>A0A507EEF8</accession>
<evidence type="ECO:0000256" key="3">
    <source>
        <dbReference type="ARBA" id="ARBA00022448"/>
    </source>
</evidence>
<evidence type="ECO:0000256" key="9">
    <source>
        <dbReference type="SAM" id="Phobius"/>
    </source>
</evidence>
<evidence type="ECO:0000256" key="5">
    <source>
        <dbReference type="ARBA" id="ARBA00022989"/>
    </source>
</evidence>
<evidence type="ECO:0000256" key="6">
    <source>
        <dbReference type="ARBA" id="ARBA00023136"/>
    </source>
</evidence>
<comment type="caution">
    <text evidence="10">The sequence shown here is derived from an EMBL/GenBank/DDBJ whole genome shotgun (WGS) entry which is preliminary data.</text>
</comment>
<keyword evidence="5 9" id="KW-1133">Transmembrane helix</keyword>